<evidence type="ECO:0000313" key="6">
    <source>
        <dbReference type="EMBL" id="XAY06446.1"/>
    </source>
</evidence>
<keyword evidence="1" id="KW-0805">Transcription regulation</keyword>
<dbReference type="InterPro" id="IPR050109">
    <property type="entry name" value="HTH-type_TetR-like_transc_reg"/>
</dbReference>
<dbReference type="InterPro" id="IPR036271">
    <property type="entry name" value="Tet_transcr_reg_TetR-rel_C_sf"/>
</dbReference>
<reference evidence="6" key="1">
    <citation type="submission" date="2022-12" db="EMBL/GenBank/DDBJ databases">
        <title>Paraconexibacter alkalitolerans sp. nov. and Baekduia alba sp. nov., isolated from soil and emended description of the genera Paraconexibacter (Chun et al., 2020) and Baekduia (An et al., 2020).</title>
        <authorList>
            <person name="Vieira S."/>
            <person name="Huber K.J."/>
            <person name="Geppert A."/>
            <person name="Wolf J."/>
            <person name="Neumann-Schaal M."/>
            <person name="Muesken M."/>
            <person name="Overmann J."/>
        </authorList>
    </citation>
    <scope>NUCLEOTIDE SEQUENCE</scope>
    <source>
        <strain evidence="6">AEG42_29</strain>
    </source>
</reference>
<dbReference type="PANTHER" id="PTHR30055">
    <property type="entry name" value="HTH-TYPE TRANSCRIPTIONAL REGULATOR RUTR"/>
    <property type="match status" value="1"/>
</dbReference>
<accession>A0AAU7AXW7</accession>
<feature type="DNA-binding region" description="H-T-H motif" evidence="4">
    <location>
        <begin position="37"/>
        <end position="56"/>
    </location>
</feature>
<sequence length="187" mass="19690">MALTYPQAWVDLPAEDKRARVLDAARELFAQEGLGASMPAVAAAAGAGVGSVYRQFADKDDLIAALVLERLAEFLADLESMRPGADAWTDVERMIWLGAACRDGGDEVLTRAIVATSARPDVSAARALVADAIERVLDRARAEGTLRADVGVADVRLVFAAVRGADGYAAGGGRRVAELLIDGLRAR</sequence>
<dbReference type="AlphaFoldDB" id="A0AAU7AXW7"/>
<dbReference type="GO" id="GO:0003700">
    <property type="term" value="F:DNA-binding transcription factor activity"/>
    <property type="evidence" value="ECO:0007669"/>
    <property type="project" value="TreeGrafter"/>
</dbReference>
<dbReference type="Gene3D" id="1.10.357.10">
    <property type="entry name" value="Tetracycline Repressor, domain 2"/>
    <property type="match status" value="1"/>
</dbReference>
<gene>
    <name evidence="6" type="ORF">DSM112329_03317</name>
</gene>
<evidence type="ECO:0000259" key="5">
    <source>
        <dbReference type="PROSITE" id="PS50977"/>
    </source>
</evidence>
<dbReference type="Pfam" id="PF21597">
    <property type="entry name" value="TetR_C_43"/>
    <property type="match status" value="1"/>
</dbReference>
<proteinExistence type="predicted"/>
<dbReference type="InterPro" id="IPR049445">
    <property type="entry name" value="TetR_SbtR-like_C"/>
</dbReference>
<dbReference type="InterPro" id="IPR009057">
    <property type="entry name" value="Homeodomain-like_sf"/>
</dbReference>
<dbReference type="InterPro" id="IPR001647">
    <property type="entry name" value="HTH_TetR"/>
</dbReference>
<feature type="domain" description="HTH tetR-type" evidence="5">
    <location>
        <begin position="15"/>
        <end position="74"/>
    </location>
</feature>
<evidence type="ECO:0000256" key="2">
    <source>
        <dbReference type="ARBA" id="ARBA00023125"/>
    </source>
</evidence>
<evidence type="ECO:0000256" key="1">
    <source>
        <dbReference type="ARBA" id="ARBA00023015"/>
    </source>
</evidence>
<organism evidence="6">
    <name type="scientific">Paraconexibacter sp. AEG42_29</name>
    <dbReference type="NCBI Taxonomy" id="2997339"/>
    <lineage>
        <taxon>Bacteria</taxon>
        <taxon>Bacillati</taxon>
        <taxon>Actinomycetota</taxon>
        <taxon>Thermoleophilia</taxon>
        <taxon>Solirubrobacterales</taxon>
        <taxon>Paraconexibacteraceae</taxon>
        <taxon>Paraconexibacter</taxon>
    </lineage>
</organism>
<name>A0AAU7AXW7_9ACTN</name>
<dbReference type="EMBL" id="CP114014">
    <property type="protein sequence ID" value="XAY06446.1"/>
    <property type="molecule type" value="Genomic_DNA"/>
</dbReference>
<dbReference type="RefSeq" id="WP_354697680.1">
    <property type="nucleotide sequence ID" value="NZ_CP114014.1"/>
</dbReference>
<dbReference type="PANTHER" id="PTHR30055:SF234">
    <property type="entry name" value="HTH-TYPE TRANSCRIPTIONAL REGULATOR BETI"/>
    <property type="match status" value="1"/>
</dbReference>
<dbReference type="PROSITE" id="PS50977">
    <property type="entry name" value="HTH_TETR_2"/>
    <property type="match status" value="1"/>
</dbReference>
<dbReference type="PRINTS" id="PR00455">
    <property type="entry name" value="HTHTETR"/>
</dbReference>
<evidence type="ECO:0000256" key="4">
    <source>
        <dbReference type="PROSITE-ProRule" id="PRU00335"/>
    </source>
</evidence>
<dbReference type="KEGG" id="parq:DSM112329_03317"/>
<evidence type="ECO:0000256" key="3">
    <source>
        <dbReference type="ARBA" id="ARBA00023163"/>
    </source>
</evidence>
<dbReference type="SUPFAM" id="SSF48498">
    <property type="entry name" value="Tetracyclin repressor-like, C-terminal domain"/>
    <property type="match status" value="1"/>
</dbReference>
<dbReference type="GO" id="GO:0000976">
    <property type="term" value="F:transcription cis-regulatory region binding"/>
    <property type="evidence" value="ECO:0007669"/>
    <property type="project" value="TreeGrafter"/>
</dbReference>
<dbReference type="Pfam" id="PF00440">
    <property type="entry name" value="TetR_N"/>
    <property type="match status" value="1"/>
</dbReference>
<dbReference type="SUPFAM" id="SSF46689">
    <property type="entry name" value="Homeodomain-like"/>
    <property type="match status" value="1"/>
</dbReference>
<protein>
    <recommendedName>
        <fullName evidence="5">HTH tetR-type domain-containing protein</fullName>
    </recommendedName>
</protein>
<keyword evidence="3" id="KW-0804">Transcription</keyword>
<keyword evidence="2 4" id="KW-0238">DNA-binding</keyword>